<evidence type="ECO:0000313" key="4">
    <source>
        <dbReference type="Proteomes" id="UP000041254"/>
    </source>
</evidence>
<feature type="transmembrane region" description="Helical" evidence="1">
    <location>
        <begin position="403"/>
        <end position="428"/>
    </location>
</feature>
<dbReference type="VEuPathDB" id="CryptoDB:Vbra_5732"/>
<reference evidence="3 4" key="1">
    <citation type="submission" date="2014-11" db="EMBL/GenBank/DDBJ databases">
        <authorList>
            <person name="Zhu J."/>
            <person name="Qi W."/>
            <person name="Song R."/>
        </authorList>
    </citation>
    <scope>NUCLEOTIDE SEQUENCE [LARGE SCALE GENOMIC DNA]</scope>
</reference>
<evidence type="ECO:0008006" key="5">
    <source>
        <dbReference type="Google" id="ProtNLM"/>
    </source>
</evidence>
<evidence type="ECO:0000313" key="3">
    <source>
        <dbReference type="EMBL" id="CEM08095.1"/>
    </source>
</evidence>
<dbReference type="InParanoid" id="A0A0G4F769"/>
<dbReference type="PhylomeDB" id="A0A0G4F769"/>
<feature type="signal peptide" evidence="2">
    <location>
        <begin position="1"/>
        <end position="23"/>
    </location>
</feature>
<protein>
    <recommendedName>
        <fullName evidence="5">TRP C-terminal domain-containing protein</fullName>
    </recommendedName>
</protein>
<gene>
    <name evidence="3" type="ORF">Vbra_5732</name>
</gene>
<name>A0A0G4F769_VITBC</name>
<accession>A0A0G4F769</accession>
<evidence type="ECO:0000256" key="1">
    <source>
        <dbReference type="SAM" id="Phobius"/>
    </source>
</evidence>
<dbReference type="Proteomes" id="UP000041254">
    <property type="component" value="Unassembled WGS sequence"/>
</dbReference>
<keyword evidence="1" id="KW-0812">Transmembrane</keyword>
<feature type="transmembrane region" description="Helical" evidence="1">
    <location>
        <begin position="372"/>
        <end position="391"/>
    </location>
</feature>
<keyword evidence="2" id="KW-0732">Signal</keyword>
<feature type="transmembrane region" description="Helical" evidence="1">
    <location>
        <begin position="269"/>
        <end position="289"/>
    </location>
</feature>
<feature type="transmembrane region" description="Helical" evidence="1">
    <location>
        <begin position="149"/>
        <end position="170"/>
    </location>
</feature>
<dbReference type="AlphaFoldDB" id="A0A0G4F769"/>
<feature type="transmembrane region" description="Helical" evidence="1">
    <location>
        <begin position="86"/>
        <end position="104"/>
    </location>
</feature>
<keyword evidence="4" id="KW-1185">Reference proteome</keyword>
<dbReference type="EMBL" id="CDMY01000384">
    <property type="protein sequence ID" value="CEM08095.1"/>
    <property type="molecule type" value="Genomic_DNA"/>
</dbReference>
<keyword evidence="1" id="KW-0472">Membrane</keyword>
<proteinExistence type="predicted"/>
<organism evidence="3 4">
    <name type="scientific">Vitrella brassicaformis (strain CCMP3155)</name>
    <dbReference type="NCBI Taxonomy" id="1169540"/>
    <lineage>
        <taxon>Eukaryota</taxon>
        <taxon>Sar</taxon>
        <taxon>Alveolata</taxon>
        <taxon>Colpodellida</taxon>
        <taxon>Vitrellaceae</taxon>
        <taxon>Vitrella</taxon>
    </lineage>
</organism>
<keyword evidence="1" id="KW-1133">Transmembrane helix</keyword>
<evidence type="ECO:0000256" key="2">
    <source>
        <dbReference type="SAM" id="SignalP"/>
    </source>
</evidence>
<feature type="transmembrane region" description="Helical" evidence="1">
    <location>
        <begin position="39"/>
        <end position="59"/>
    </location>
</feature>
<feature type="transmembrane region" description="Helical" evidence="1">
    <location>
        <begin position="233"/>
        <end position="257"/>
    </location>
</feature>
<sequence>MTSFELLQLMTLFLISLNPMTSATVNQSTQQAAGTISENTVVIGLTVLILFLTIVFEFGHHRLVRSLDSPEHKQILQMVQAATRELTILGFIALLLFSAVRWGIVKAINDSLFGIDRIEATAVRELTSHHEPKEMAITHMFELFESVHYFVFAVMVTFILMTTLLITLALRQTNVWHRYDKLTMADLSRRGVSSAAISYWGTKHLFFTNDNMFIAKPTQPSRFSFASYLSVSLLDFLTSLVEIPVTSWMVLLAVAVLAKPALSLGETDLAVFLSVCLAGLFLVSLTFCVHIGKKRSYVEPNVVSVSQEIHQGTPDRVHAAVEKDPVVIPSGQNAISRAINAIFGLPSLVHRDESLLLFTAKGSGYMQRALQVLLFLHVVLLTVLIYSVLATHPIWAHISYGRLWLAILLAVLAIDLIIFCIIVSLTVFTSVDMMAD</sequence>
<dbReference type="OrthoDB" id="346369at2759"/>
<feature type="chain" id="PRO_5005188195" description="TRP C-terminal domain-containing protein" evidence="2">
    <location>
        <begin position="24"/>
        <end position="436"/>
    </location>
</feature>